<accession>A0A4Q2UPU5</accession>
<evidence type="ECO:0000256" key="8">
    <source>
        <dbReference type="ARBA" id="ARBA00022932"/>
    </source>
</evidence>
<dbReference type="GO" id="GO:0003887">
    <property type="term" value="F:DNA-directed DNA polymerase activity"/>
    <property type="evidence" value="ECO:0007669"/>
    <property type="project" value="UniProtKB-KW"/>
</dbReference>
<evidence type="ECO:0000313" key="14">
    <source>
        <dbReference type="Proteomes" id="UP000290407"/>
    </source>
</evidence>
<dbReference type="AlphaFoldDB" id="A0A4Q2UPU5"/>
<evidence type="ECO:0000259" key="12">
    <source>
        <dbReference type="Pfam" id="PF00712"/>
    </source>
</evidence>
<protein>
    <recommendedName>
        <fullName evidence="3">Beta sliding clamp</fullName>
    </recommendedName>
    <alternativeName>
        <fullName evidence="11">Beta-clamp processivity factor</fullName>
    </alternativeName>
    <alternativeName>
        <fullName evidence="10">DNA polymerase III beta sliding clamp subunit</fullName>
    </alternativeName>
</protein>
<dbReference type="GO" id="GO:0009360">
    <property type="term" value="C:DNA polymerase III complex"/>
    <property type="evidence" value="ECO:0007669"/>
    <property type="project" value="InterPro"/>
</dbReference>
<keyword evidence="5" id="KW-0808">Transferase</keyword>
<evidence type="ECO:0000256" key="3">
    <source>
        <dbReference type="ARBA" id="ARBA00021035"/>
    </source>
</evidence>
<comment type="similarity">
    <text evidence="2">Belongs to the beta sliding clamp family.</text>
</comment>
<dbReference type="PANTHER" id="PTHR30478:SF0">
    <property type="entry name" value="BETA SLIDING CLAMP"/>
    <property type="match status" value="1"/>
</dbReference>
<keyword evidence="14" id="KW-1185">Reference proteome</keyword>
<dbReference type="GO" id="GO:0008408">
    <property type="term" value="F:3'-5' exonuclease activity"/>
    <property type="evidence" value="ECO:0007669"/>
    <property type="project" value="InterPro"/>
</dbReference>
<name>A0A4Q2UPU5_9BACT</name>
<proteinExistence type="inferred from homology"/>
<evidence type="ECO:0000256" key="6">
    <source>
        <dbReference type="ARBA" id="ARBA00022695"/>
    </source>
</evidence>
<evidence type="ECO:0000256" key="7">
    <source>
        <dbReference type="ARBA" id="ARBA00022705"/>
    </source>
</evidence>
<evidence type="ECO:0000256" key="4">
    <source>
        <dbReference type="ARBA" id="ARBA00022490"/>
    </source>
</evidence>
<dbReference type="GO" id="GO:0006271">
    <property type="term" value="P:DNA strand elongation involved in DNA replication"/>
    <property type="evidence" value="ECO:0007669"/>
    <property type="project" value="TreeGrafter"/>
</dbReference>
<dbReference type="InterPro" id="IPR001001">
    <property type="entry name" value="DNA_polIII_beta"/>
</dbReference>
<gene>
    <name evidence="13" type="ORF">EQG79_13725</name>
</gene>
<dbReference type="RefSeq" id="WP_129601901.1">
    <property type="nucleotide sequence ID" value="NZ_SBLB01000003.1"/>
</dbReference>
<keyword evidence="8" id="KW-0239">DNA-directed DNA polymerase</keyword>
<evidence type="ECO:0000256" key="5">
    <source>
        <dbReference type="ARBA" id="ARBA00022679"/>
    </source>
</evidence>
<evidence type="ECO:0000256" key="1">
    <source>
        <dbReference type="ARBA" id="ARBA00004496"/>
    </source>
</evidence>
<dbReference type="Pfam" id="PF00712">
    <property type="entry name" value="DNA_pol3_beta"/>
    <property type="match status" value="1"/>
</dbReference>
<comment type="caution">
    <text evidence="13">The sequence shown here is derived from an EMBL/GenBank/DDBJ whole genome shotgun (WGS) entry which is preliminary data.</text>
</comment>
<dbReference type="Proteomes" id="UP000290407">
    <property type="component" value="Unassembled WGS sequence"/>
</dbReference>
<keyword evidence="6" id="KW-0548">Nucleotidyltransferase</keyword>
<evidence type="ECO:0000256" key="2">
    <source>
        <dbReference type="ARBA" id="ARBA00010752"/>
    </source>
</evidence>
<reference evidence="13 14" key="1">
    <citation type="submission" date="2019-01" db="EMBL/GenBank/DDBJ databases">
        <title>Spirosoma flava sp. nov., a propanil-degrading bacterium isolated from herbicide-contaminated soil.</title>
        <authorList>
            <person name="Zhang L."/>
            <person name="Jiang J.-D."/>
        </authorList>
    </citation>
    <scope>NUCLEOTIDE SEQUENCE [LARGE SCALE GENOMIC DNA]</scope>
    <source>
        <strain evidence="13 14">TY50</strain>
    </source>
</reference>
<dbReference type="PANTHER" id="PTHR30478">
    <property type="entry name" value="DNA POLYMERASE III SUBUNIT BETA"/>
    <property type="match status" value="1"/>
</dbReference>
<evidence type="ECO:0000256" key="10">
    <source>
        <dbReference type="ARBA" id="ARBA00030988"/>
    </source>
</evidence>
<organism evidence="13 14">
    <name type="scientific">Spirosoma sordidisoli</name>
    <dbReference type="NCBI Taxonomy" id="2502893"/>
    <lineage>
        <taxon>Bacteria</taxon>
        <taxon>Pseudomonadati</taxon>
        <taxon>Bacteroidota</taxon>
        <taxon>Cytophagia</taxon>
        <taxon>Cytophagales</taxon>
        <taxon>Cytophagaceae</taxon>
        <taxon>Spirosoma</taxon>
    </lineage>
</organism>
<dbReference type="SMART" id="SM00480">
    <property type="entry name" value="POL3Bc"/>
    <property type="match status" value="1"/>
</dbReference>
<evidence type="ECO:0000256" key="11">
    <source>
        <dbReference type="ARBA" id="ARBA00033276"/>
    </source>
</evidence>
<feature type="domain" description="DNA polymerase III beta sliding clamp N-terminal" evidence="12">
    <location>
        <begin position="10"/>
        <end position="128"/>
    </location>
</feature>
<dbReference type="GO" id="GO:0003677">
    <property type="term" value="F:DNA binding"/>
    <property type="evidence" value="ECO:0007669"/>
    <property type="project" value="UniProtKB-KW"/>
</dbReference>
<comment type="subcellular location">
    <subcellularLocation>
        <location evidence="1">Cytoplasm</location>
    </subcellularLocation>
</comment>
<evidence type="ECO:0000256" key="9">
    <source>
        <dbReference type="ARBA" id="ARBA00023125"/>
    </source>
</evidence>
<dbReference type="Gene3D" id="3.10.150.10">
    <property type="entry name" value="DNA Polymerase III, subunit A, domain 2"/>
    <property type="match status" value="1"/>
</dbReference>
<dbReference type="InterPro" id="IPR046938">
    <property type="entry name" value="DNA_clamp_sf"/>
</dbReference>
<keyword evidence="7" id="KW-0235">DNA replication</keyword>
<dbReference type="EMBL" id="SBLB01000003">
    <property type="protein sequence ID" value="RYC69655.1"/>
    <property type="molecule type" value="Genomic_DNA"/>
</dbReference>
<sequence length="390" mass="43517">MPIAIQTQCLTINSEKLRSALVPFSKIIKDNPAIPVHASVLIQVDGFADTYIQIVGASDIMRRVVQLPIDETDSQDAFACCIEYHPLVRVLASMTSQPITIDYDGTSAKLTSLHGTVTLPAYPARDFTNPNTVDRESLTFTVPADMTYALGEAIKRAKAYTINDALRPEFSGVWLSPDPESGGCRVDAVNTEICYYEYVDSIEVPGTFLIPGYALPALMPLLKWEMEVVIQVGKWIHFEAGGETISVRQMEHSPYNPTQIWDYFYANQENDITMVGSKDLLENMLLRIKTLPADHHDGDHIVAWENQKDMTYHYSDYHAEEIMPVTYEGPLNSRPKGFRASRLLAALSAFEGEVQLQTQSDAPGRAVFITFSKPKTKTMAMIMPIVLTGR</sequence>
<evidence type="ECO:0000313" key="13">
    <source>
        <dbReference type="EMBL" id="RYC69655.1"/>
    </source>
</evidence>
<dbReference type="InterPro" id="IPR022634">
    <property type="entry name" value="DNA_polIII_beta_N"/>
</dbReference>
<keyword evidence="4" id="KW-0963">Cytoplasm</keyword>
<dbReference type="SUPFAM" id="SSF55979">
    <property type="entry name" value="DNA clamp"/>
    <property type="match status" value="1"/>
</dbReference>
<keyword evidence="9" id="KW-0238">DNA-binding</keyword>
<dbReference type="GO" id="GO:0005737">
    <property type="term" value="C:cytoplasm"/>
    <property type="evidence" value="ECO:0007669"/>
    <property type="project" value="UniProtKB-SubCell"/>
</dbReference>
<dbReference type="Gene3D" id="3.70.10.10">
    <property type="match status" value="1"/>
</dbReference>